<keyword evidence="3" id="KW-1185">Reference proteome</keyword>
<dbReference type="SMART" id="SM00450">
    <property type="entry name" value="RHOD"/>
    <property type="match status" value="1"/>
</dbReference>
<evidence type="ECO:0000259" key="1">
    <source>
        <dbReference type="PROSITE" id="PS50206"/>
    </source>
</evidence>
<dbReference type="Pfam" id="PF00581">
    <property type="entry name" value="Rhodanese"/>
    <property type="match status" value="1"/>
</dbReference>
<reference evidence="2 3" key="1">
    <citation type="submission" date="2015-09" db="EMBL/GenBank/DDBJ databases">
        <authorList>
            <consortium name="Pathogen Informatics"/>
        </authorList>
    </citation>
    <scope>NUCLEOTIDE SEQUENCE [LARGE SCALE GENOMIC DNA]</scope>
    <source>
        <strain evidence="2 3">2789STDY5834858</strain>
    </source>
</reference>
<feature type="domain" description="Rhodanese" evidence="1">
    <location>
        <begin position="17"/>
        <end position="101"/>
    </location>
</feature>
<dbReference type="EMBL" id="CYZR01000001">
    <property type="protein sequence ID" value="CUN53219.1"/>
    <property type="molecule type" value="Genomic_DNA"/>
</dbReference>
<name>A0ABM9UMP2_SARVE</name>
<dbReference type="InterPro" id="IPR001763">
    <property type="entry name" value="Rhodanese-like_dom"/>
</dbReference>
<dbReference type="Proteomes" id="UP000095488">
    <property type="component" value="Unassembled WGS sequence"/>
</dbReference>
<comment type="caution">
    <text evidence="2">The sequence shown here is derived from an EMBL/GenBank/DDBJ whole genome shotgun (WGS) entry which is preliminary data.</text>
</comment>
<dbReference type="PANTHER" id="PTHR43031">
    <property type="entry name" value="FAD-DEPENDENT OXIDOREDUCTASE"/>
    <property type="match status" value="1"/>
</dbReference>
<dbReference type="InterPro" id="IPR036873">
    <property type="entry name" value="Rhodanese-like_dom_sf"/>
</dbReference>
<dbReference type="InterPro" id="IPR050229">
    <property type="entry name" value="GlpE_sulfurtransferase"/>
</dbReference>
<dbReference type="Gene3D" id="3.40.250.10">
    <property type="entry name" value="Rhodanese-like domain"/>
    <property type="match status" value="1"/>
</dbReference>
<dbReference type="PROSITE" id="PS50206">
    <property type="entry name" value="RHODANESE_3"/>
    <property type="match status" value="1"/>
</dbReference>
<gene>
    <name evidence="2" type="ORF">ERS852473_00452</name>
</gene>
<dbReference type="CDD" id="cd00158">
    <property type="entry name" value="RHOD"/>
    <property type="match status" value="1"/>
</dbReference>
<organism evidence="2 3">
    <name type="scientific">Sarcina ventriculi</name>
    <name type="common">Clostridium ventriculi</name>
    <dbReference type="NCBI Taxonomy" id="1267"/>
    <lineage>
        <taxon>Bacteria</taxon>
        <taxon>Bacillati</taxon>
        <taxon>Bacillota</taxon>
        <taxon>Clostridia</taxon>
        <taxon>Eubacteriales</taxon>
        <taxon>Clostridiaceae</taxon>
        <taxon>Sarcina</taxon>
    </lineage>
</organism>
<proteinExistence type="predicted"/>
<dbReference type="SUPFAM" id="SSF52821">
    <property type="entry name" value="Rhodanese/Cell cycle control phosphatase"/>
    <property type="match status" value="1"/>
</dbReference>
<accession>A0ABM9UMP2</accession>
<protein>
    <submittedName>
        <fullName evidence="2">Molybdopterin biosynthesis protein MoeB</fullName>
    </submittedName>
</protein>
<sequence>MFDKKFETIHVDDLDEIINDIELIDIRETYEYRAGHIKGAKNIPMSELLKDTGNYLKKDKEYHIICQGGLRSKMACDKLAQDGFKVVDVAGGTASYLGSLEV</sequence>
<dbReference type="RefSeq" id="WP_055257332.1">
    <property type="nucleotide sequence ID" value="NZ_CABIXL010000001.1"/>
</dbReference>
<evidence type="ECO:0000313" key="2">
    <source>
        <dbReference type="EMBL" id="CUN53219.1"/>
    </source>
</evidence>
<evidence type="ECO:0000313" key="3">
    <source>
        <dbReference type="Proteomes" id="UP000095488"/>
    </source>
</evidence>
<dbReference type="PANTHER" id="PTHR43031:SF17">
    <property type="entry name" value="SULFURTRANSFERASE YTWF-RELATED"/>
    <property type="match status" value="1"/>
</dbReference>